<keyword evidence="2" id="KW-1185">Reference proteome</keyword>
<dbReference type="AlphaFoldDB" id="A0A8H5BWQ9"/>
<organism evidence="1 2">
    <name type="scientific">Psilocybe cf. subviscida</name>
    <dbReference type="NCBI Taxonomy" id="2480587"/>
    <lineage>
        <taxon>Eukaryota</taxon>
        <taxon>Fungi</taxon>
        <taxon>Dikarya</taxon>
        <taxon>Basidiomycota</taxon>
        <taxon>Agaricomycotina</taxon>
        <taxon>Agaricomycetes</taxon>
        <taxon>Agaricomycetidae</taxon>
        <taxon>Agaricales</taxon>
        <taxon>Agaricineae</taxon>
        <taxon>Strophariaceae</taxon>
        <taxon>Psilocybe</taxon>
    </lineage>
</organism>
<reference evidence="1 2" key="1">
    <citation type="journal article" date="2020" name="ISME J.">
        <title>Uncovering the hidden diversity of litter-decomposition mechanisms in mushroom-forming fungi.</title>
        <authorList>
            <person name="Floudas D."/>
            <person name="Bentzer J."/>
            <person name="Ahren D."/>
            <person name="Johansson T."/>
            <person name="Persson P."/>
            <person name="Tunlid A."/>
        </authorList>
    </citation>
    <scope>NUCLEOTIDE SEQUENCE [LARGE SCALE GENOMIC DNA]</scope>
    <source>
        <strain evidence="1 2">CBS 101986</strain>
    </source>
</reference>
<comment type="caution">
    <text evidence="1">The sequence shown here is derived from an EMBL/GenBank/DDBJ whole genome shotgun (WGS) entry which is preliminary data.</text>
</comment>
<protein>
    <submittedName>
        <fullName evidence="1">Uncharacterized protein</fullName>
    </submittedName>
</protein>
<gene>
    <name evidence="1" type="ORF">D9619_006023</name>
</gene>
<accession>A0A8H5BWQ9</accession>
<dbReference type="OrthoDB" id="2867594at2759"/>
<name>A0A8H5BWQ9_9AGAR</name>
<proteinExistence type="predicted"/>
<evidence type="ECO:0000313" key="1">
    <source>
        <dbReference type="EMBL" id="KAF5330639.1"/>
    </source>
</evidence>
<sequence>MTMLRATRLILRQSISMDDTFERCAIFCTAEVLHSTIESFLAAVEKQELETHEAFRKLLPVDTSIWFSLITTKDLSSIRCGLSLPVQPFTSPFIDHSLEEVTAWFTSNITQPQLPGYHPYIFLVFDKDSAREEVCTIVSTLDQPVGQLRCEFKVTYDIFRCVDHQGGTEEGFGEYSRTGEVLTKENFTTA</sequence>
<dbReference type="Proteomes" id="UP000567179">
    <property type="component" value="Unassembled WGS sequence"/>
</dbReference>
<dbReference type="EMBL" id="JAACJJ010000001">
    <property type="protein sequence ID" value="KAF5330639.1"/>
    <property type="molecule type" value="Genomic_DNA"/>
</dbReference>
<evidence type="ECO:0000313" key="2">
    <source>
        <dbReference type="Proteomes" id="UP000567179"/>
    </source>
</evidence>